<dbReference type="Gene3D" id="2.40.50.100">
    <property type="match status" value="1"/>
</dbReference>
<comment type="cofactor">
    <cofactor evidence="5">
        <name>(R)-lipoate</name>
        <dbReference type="ChEBI" id="CHEBI:83088"/>
    </cofactor>
    <text evidence="5">Binds 1 lipoyl cofactor covalently.</text>
</comment>
<evidence type="ECO:0000259" key="6">
    <source>
        <dbReference type="PROSITE" id="PS50968"/>
    </source>
</evidence>
<dbReference type="PROSITE" id="PS50968">
    <property type="entry name" value="BIOTINYL_LIPOYL"/>
    <property type="match status" value="1"/>
</dbReference>
<comment type="caution">
    <text evidence="7">The sequence shown here is derived from an EMBL/GenBank/DDBJ whole genome shotgun (WGS) entry which is preliminary data.</text>
</comment>
<name>A0ABD3VGL9_SINWO</name>
<dbReference type="InterPro" id="IPR033753">
    <property type="entry name" value="GCV_H/Fam206"/>
</dbReference>
<dbReference type="SUPFAM" id="SSF51230">
    <property type="entry name" value="Single hybrid motif"/>
    <property type="match status" value="1"/>
</dbReference>
<dbReference type="CDD" id="cd06848">
    <property type="entry name" value="GCS_H"/>
    <property type="match status" value="1"/>
</dbReference>
<dbReference type="GO" id="GO:0005960">
    <property type="term" value="C:glycine cleavage complex"/>
    <property type="evidence" value="ECO:0007669"/>
    <property type="project" value="UniProtKB-UniRule"/>
</dbReference>
<organism evidence="7 8">
    <name type="scientific">Sinanodonta woodiana</name>
    <name type="common">Chinese pond mussel</name>
    <name type="synonym">Anodonta woodiana</name>
    <dbReference type="NCBI Taxonomy" id="1069815"/>
    <lineage>
        <taxon>Eukaryota</taxon>
        <taxon>Metazoa</taxon>
        <taxon>Spiralia</taxon>
        <taxon>Lophotrochozoa</taxon>
        <taxon>Mollusca</taxon>
        <taxon>Bivalvia</taxon>
        <taxon>Autobranchia</taxon>
        <taxon>Heteroconchia</taxon>
        <taxon>Palaeoheterodonta</taxon>
        <taxon>Unionida</taxon>
        <taxon>Unionoidea</taxon>
        <taxon>Unionidae</taxon>
        <taxon>Unioninae</taxon>
        <taxon>Sinanodonta</taxon>
    </lineage>
</organism>
<evidence type="ECO:0000256" key="3">
    <source>
        <dbReference type="ARBA" id="ARBA00022946"/>
    </source>
</evidence>
<feature type="modified residue" description="N6-lipoyllysine" evidence="4">
    <location>
        <position position="100"/>
    </location>
</feature>
<dbReference type="InterPro" id="IPR003016">
    <property type="entry name" value="2-oxoA_DH_lipoyl-BS"/>
</dbReference>
<evidence type="ECO:0000313" key="7">
    <source>
        <dbReference type="EMBL" id="KAL3859678.1"/>
    </source>
</evidence>
<comment type="function">
    <text evidence="5">The H protein shuttles the methylamine group of glycine from the P protein to the T protein.</text>
</comment>
<evidence type="ECO:0000256" key="4">
    <source>
        <dbReference type="PIRSR" id="PIRSR617453-50"/>
    </source>
</evidence>
<dbReference type="InterPro" id="IPR000089">
    <property type="entry name" value="Biotin_lipoyl"/>
</dbReference>
<dbReference type="AlphaFoldDB" id="A0ABD3VGL9"/>
<evidence type="ECO:0000313" key="8">
    <source>
        <dbReference type="Proteomes" id="UP001634394"/>
    </source>
</evidence>
<dbReference type="EMBL" id="JBJQND010000012">
    <property type="protein sequence ID" value="KAL3859678.1"/>
    <property type="molecule type" value="Genomic_DNA"/>
</dbReference>
<feature type="domain" description="Lipoyl-binding" evidence="6">
    <location>
        <begin position="59"/>
        <end position="141"/>
    </location>
</feature>
<dbReference type="Proteomes" id="UP001634394">
    <property type="component" value="Unassembled WGS sequence"/>
</dbReference>
<dbReference type="NCBIfam" id="TIGR00527">
    <property type="entry name" value="gcvH"/>
    <property type="match status" value="1"/>
</dbReference>
<dbReference type="InterPro" id="IPR017453">
    <property type="entry name" value="GCV_H_sub"/>
</dbReference>
<keyword evidence="2 4" id="KW-0450">Lipoyl</keyword>
<comment type="subcellular location">
    <subcellularLocation>
        <location evidence="5">Mitochondrion</location>
    </subcellularLocation>
</comment>
<comment type="similarity">
    <text evidence="1 5">Belongs to the GcvH family.</text>
</comment>
<keyword evidence="3 5" id="KW-0809">Transit peptide</keyword>
<evidence type="ECO:0000256" key="2">
    <source>
        <dbReference type="ARBA" id="ARBA00022823"/>
    </source>
</evidence>
<comment type="subunit">
    <text evidence="5">The glycine cleavage system is composed of four proteins: P, T, L and H.</text>
</comment>
<dbReference type="PROSITE" id="PS00189">
    <property type="entry name" value="LIPOYL"/>
    <property type="match status" value="1"/>
</dbReference>
<reference evidence="7 8" key="1">
    <citation type="submission" date="2024-11" db="EMBL/GenBank/DDBJ databases">
        <title>Chromosome-level genome assembly of the freshwater bivalve Anodonta woodiana.</title>
        <authorList>
            <person name="Chen X."/>
        </authorList>
    </citation>
    <scope>NUCLEOTIDE SEQUENCE [LARGE SCALE GENOMIC DNA]</scope>
    <source>
        <strain evidence="7">MN2024</strain>
        <tissue evidence="7">Gills</tissue>
    </source>
</reference>
<dbReference type="NCBIfam" id="NF002270">
    <property type="entry name" value="PRK01202.1"/>
    <property type="match status" value="1"/>
</dbReference>
<dbReference type="PANTHER" id="PTHR11715">
    <property type="entry name" value="GLYCINE CLEAVAGE SYSTEM H PROTEIN"/>
    <property type="match status" value="1"/>
</dbReference>
<dbReference type="HAMAP" id="MF_00272">
    <property type="entry name" value="GcvH"/>
    <property type="match status" value="1"/>
</dbReference>
<evidence type="ECO:0000256" key="1">
    <source>
        <dbReference type="ARBA" id="ARBA00009249"/>
    </source>
</evidence>
<keyword evidence="8" id="KW-1185">Reference proteome</keyword>
<gene>
    <name evidence="7" type="ORF">ACJMK2_009886</name>
</gene>
<dbReference type="PANTHER" id="PTHR11715:SF3">
    <property type="entry name" value="GLYCINE CLEAVAGE SYSTEM H PROTEIN-RELATED"/>
    <property type="match status" value="1"/>
</dbReference>
<proteinExistence type="inferred from homology"/>
<keyword evidence="5" id="KW-0496">Mitochondrion</keyword>
<accession>A0ABD3VGL9</accession>
<dbReference type="InterPro" id="IPR011053">
    <property type="entry name" value="Single_hybrid_motif"/>
</dbReference>
<sequence length="165" mass="18327">MASLLKHAVFQSVRRFPTLKGSLKVNGIRCISITSFKLQKYFSEKHEYVDVKDEGGKKLGTVGITDYAQDKLGEVVYVQLPEVGSQLEMEGEAGVLESVKAASEVFSPVSGIVTAINPNHADKPNLVNESPYDKGWLFKIKLTEPEELTKLMTEEAYLAYIKTIE</sequence>
<evidence type="ECO:0000256" key="5">
    <source>
        <dbReference type="RuleBase" id="RU364055"/>
    </source>
</evidence>
<dbReference type="GO" id="GO:0005739">
    <property type="term" value="C:mitochondrion"/>
    <property type="evidence" value="ECO:0007669"/>
    <property type="project" value="UniProtKB-SubCell"/>
</dbReference>
<dbReference type="Pfam" id="PF01597">
    <property type="entry name" value="GCV_H"/>
    <property type="match status" value="1"/>
</dbReference>
<dbReference type="InterPro" id="IPR002930">
    <property type="entry name" value="GCV_H"/>
</dbReference>
<protein>
    <recommendedName>
        <fullName evidence="5">Glycine cleavage system H protein</fullName>
    </recommendedName>
</protein>
<dbReference type="GO" id="GO:0019464">
    <property type="term" value="P:glycine decarboxylation via glycine cleavage system"/>
    <property type="evidence" value="ECO:0007669"/>
    <property type="project" value="UniProtKB-UniRule"/>
</dbReference>